<evidence type="ECO:0000256" key="1">
    <source>
        <dbReference type="SAM" id="Phobius"/>
    </source>
</evidence>
<accession>A0A327ZQW7</accession>
<feature type="transmembrane region" description="Helical" evidence="1">
    <location>
        <begin position="53"/>
        <end position="75"/>
    </location>
</feature>
<keyword evidence="3" id="KW-1185">Reference proteome</keyword>
<dbReference type="AlphaFoldDB" id="A0A327ZQW7"/>
<protein>
    <submittedName>
        <fullName evidence="2">Uncharacterized protein</fullName>
    </submittedName>
</protein>
<comment type="caution">
    <text evidence="2">The sequence shown here is derived from an EMBL/GenBank/DDBJ whole genome shotgun (WGS) entry which is preliminary data.</text>
</comment>
<dbReference type="OrthoDB" id="9930333at2"/>
<organism evidence="2 3">
    <name type="scientific">Actinoplanes lutulentus</name>
    <dbReference type="NCBI Taxonomy" id="1287878"/>
    <lineage>
        <taxon>Bacteria</taxon>
        <taxon>Bacillati</taxon>
        <taxon>Actinomycetota</taxon>
        <taxon>Actinomycetes</taxon>
        <taxon>Micromonosporales</taxon>
        <taxon>Micromonosporaceae</taxon>
        <taxon>Actinoplanes</taxon>
    </lineage>
</organism>
<proteinExistence type="predicted"/>
<evidence type="ECO:0000313" key="2">
    <source>
        <dbReference type="EMBL" id="RAK43378.1"/>
    </source>
</evidence>
<keyword evidence="1" id="KW-0812">Transmembrane</keyword>
<dbReference type="RefSeq" id="WP_111647137.1">
    <property type="nucleotide sequence ID" value="NZ_JACHWI010000001.1"/>
</dbReference>
<sequence>MKTTVPTSIEAISSAYTQDLTAAIIAATALAAVLLITYLVIRATFKIIRIFILTRLIADTLAVGLLATVVIIGLLNR</sequence>
<evidence type="ECO:0000313" key="3">
    <source>
        <dbReference type="Proteomes" id="UP000249341"/>
    </source>
</evidence>
<dbReference type="EMBL" id="QLMJ01000001">
    <property type="protein sequence ID" value="RAK43378.1"/>
    <property type="molecule type" value="Genomic_DNA"/>
</dbReference>
<keyword evidence="1" id="KW-0472">Membrane</keyword>
<dbReference type="Proteomes" id="UP000249341">
    <property type="component" value="Unassembled WGS sequence"/>
</dbReference>
<keyword evidence="1" id="KW-1133">Transmembrane helix</keyword>
<reference evidence="2 3" key="1">
    <citation type="submission" date="2018-06" db="EMBL/GenBank/DDBJ databases">
        <title>Genomic Encyclopedia of Type Strains, Phase III (KMG-III): the genomes of soil and plant-associated and newly described type strains.</title>
        <authorList>
            <person name="Whitman W."/>
        </authorList>
    </citation>
    <scope>NUCLEOTIDE SEQUENCE [LARGE SCALE GENOMIC DNA]</scope>
    <source>
        <strain evidence="2 3">CGMCC 4.7090</strain>
    </source>
</reference>
<name>A0A327ZQW7_9ACTN</name>
<feature type="transmembrane region" description="Helical" evidence="1">
    <location>
        <begin position="20"/>
        <end position="41"/>
    </location>
</feature>
<gene>
    <name evidence="2" type="ORF">B0I29_101508</name>
</gene>